<dbReference type="InterPro" id="IPR015422">
    <property type="entry name" value="PyrdxlP-dep_Trfase_small"/>
</dbReference>
<dbReference type="InterPro" id="IPR015421">
    <property type="entry name" value="PyrdxlP-dep_Trfase_major"/>
</dbReference>
<evidence type="ECO:0000256" key="1">
    <source>
        <dbReference type="ARBA" id="ARBA00022898"/>
    </source>
</evidence>
<accession>A0A6J7LFZ1</accession>
<protein>
    <submittedName>
        <fullName evidence="3">Unannotated protein</fullName>
    </submittedName>
</protein>
<gene>
    <name evidence="3" type="ORF">UFOPK3785_02106</name>
</gene>
<dbReference type="PANTHER" id="PTHR43586">
    <property type="entry name" value="CYSTEINE DESULFURASE"/>
    <property type="match status" value="1"/>
</dbReference>
<dbReference type="InterPro" id="IPR000192">
    <property type="entry name" value="Aminotrans_V_dom"/>
</dbReference>
<feature type="domain" description="Aminotransferase class V" evidence="2">
    <location>
        <begin position="1"/>
        <end position="153"/>
    </location>
</feature>
<dbReference type="PANTHER" id="PTHR43586:SF8">
    <property type="entry name" value="CYSTEINE DESULFURASE 1, CHLOROPLASTIC"/>
    <property type="match status" value="1"/>
</dbReference>
<dbReference type="EMBL" id="CAFBNJ010000196">
    <property type="protein sequence ID" value="CAB4967141.1"/>
    <property type="molecule type" value="Genomic_DNA"/>
</dbReference>
<dbReference type="Gene3D" id="3.90.1150.10">
    <property type="entry name" value="Aspartate Aminotransferase, domain 1"/>
    <property type="match status" value="1"/>
</dbReference>
<name>A0A6J7LFZ1_9ZZZZ</name>
<sequence>MPPFLGGGEMIRDVRLDGFTTNDLPWKFEAGTPPIAEIIGLGAAVEWLNGVGMDNIRAHEIALTEYTISTLHGRFGDRIRIHGPSSPAERGGVFSFDFDGLHPHDISQVLDQHAVCVRAGHHCAKPLMKLLGIGATARASVYVYNDTTDIDALADALDATGAFFTL</sequence>
<reference evidence="3" key="1">
    <citation type="submission" date="2020-05" db="EMBL/GenBank/DDBJ databases">
        <authorList>
            <person name="Chiriac C."/>
            <person name="Salcher M."/>
            <person name="Ghai R."/>
            <person name="Kavagutti S V."/>
        </authorList>
    </citation>
    <scope>NUCLEOTIDE SEQUENCE</scope>
</reference>
<organism evidence="3">
    <name type="scientific">freshwater metagenome</name>
    <dbReference type="NCBI Taxonomy" id="449393"/>
    <lineage>
        <taxon>unclassified sequences</taxon>
        <taxon>metagenomes</taxon>
        <taxon>ecological metagenomes</taxon>
    </lineage>
</organism>
<dbReference type="SUPFAM" id="SSF53383">
    <property type="entry name" value="PLP-dependent transferases"/>
    <property type="match status" value="1"/>
</dbReference>
<dbReference type="AlphaFoldDB" id="A0A6J7LFZ1"/>
<evidence type="ECO:0000259" key="2">
    <source>
        <dbReference type="Pfam" id="PF00266"/>
    </source>
</evidence>
<proteinExistence type="predicted"/>
<dbReference type="InterPro" id="IPR015424">
    <property type="entry name" value="PyrdxlP-dep_Trfase"/>
</dbReference>
<dbReference type="Gene3D" id="3.40.640.10">
    <property type="entry name" value="Type I PLP-dependent aspartate aminotransferase-like (Major domain)"/>
    <property type="match status" value="1"/>
</dbReference>
<dbReference type="Pfam" id="PF00266">
    <property type="entry name" value="Aminotran_5"/>
    <property type="match status" value="1"/>
</dbReference>
<keyword evidence="1" id="KW-0663">Pyridoxal phosphate</keyword>
<evidence type="ECO:0000313" key="3">
    <source>
        <dbReference type="EMBL" id="CAB4967141.1"/>
    </source>
</evidence>